<evidence type="ECO:0000313" key="2">
    <source>
        <dbReference type="EMBL" id="SFP76642.1"/>
    </source>
</evidence>
<evidence type="ECO:0000313" key="3">
    <source>
        <dbReference type="Proteomes" id="UP000198784"/>
    </source>
</evidence>
<dbReference type="EMBL" id="FOWX01000018">
    <property type="protein sequence ID" value="SFP76642.1"/>
    <property type="molecule type" value="Genomic_DNA"/>
</dbReference>
<protein>
    <submittedName>
        <fullName evidence="2">Type IV pilus assembly protein PilW</fullName>
    </submittedName>
</protein>
<keyword evidence="1" id="KW-0472">Membrane</keyword>
<keyword evidence="3" id="KW-1185">Reference proteome</keyword>
<organism evidence="2 3">
    <name type="scientific">Pseudomonas borbori</name>
    <dbReference type="NCBI Taxonomy" id="289003"/>
    <lineage>
        <taxon>Bacteria</taxon>
        <taxon>Pseudomonadati</taxon>
        <taxon>Pseudomonadota</taxon>
        <taxon>Gammaproteobacteria</taxon>
        <taxon>Pseudomonadales</taxon>
        <taxon>Pseudomonadaceae</taxon>
        <taxon>Pseudomonas</taxon>
    </lineage>
</organism>
<proteinExistence type="predicted"/>
<dbReference type="InterPro" id="IPR045584">
    <property type="entry name" value="Pilin-like"/>
</dbReference>
<dbReference type="Proteomes" id="UP000198784">
    <property type="component" value="Unassembled WGS sequence"/>
</dbReference>
<dbReference type="AlphaFoldDB" id="A0A1I5T0T7"/>
<dbReference type="RefSeq" id="WP_090502130.1">
    <property type="nucleotide sequence ID" value="NZ_FOWX01000018.1"/>
</dbReference>
<dbReference type="InterPro" id="IPR032092">
    <property type="entry name" value="PilW"/>
</dbReference>
<gene>
    <name evidence="2" type="ORF">SAMN05216190_11835</name>
</gene>
<dbReference type="PROSITE" id="PS00409">
    <property type="entry name" value="PROKAR_NTER_METHYL"/>
    <property type="match status" value="1"/>
</dbReference>
<dbReference type="Pfam" id="PF16074">
    <property type="entry name" value="PilW"/>
    <property type="match status" value="1"/>
</dbReference>
<keyword evidence="1" id="KW-1133">Transmembrane helix</keyword>
<keyword evidence="1" id="KW-0812">Transmembrane</keyword>
<dbReference type="STRING" id="289003.SAMN05216190_11835"/>
<dbReference type="Pfam" id="PF07963">
    <property type="entry name" value="N_methyl"/>
    <property type="match status" value="1"/>
</dbReference>
<feature type="transmembrane region" description="Helical" evidence="1">
    <location>
        <begin position="20"/>
        <end position="39"/>
    </location>
</feature>
<dbReference type="OrthoDB" id="5296662at2"/>
<sequence length="345" mass="36032">MIGVMAGDRKRSTGFSLVELMVALVISLLIGIAVLQVFLSSKNTYRLQETMGQLQENGRFAVNYLANDLRMSGFMGCGNVDRIPVNIIAEADGGGLAVSAFDGDAIIVGQNDVAASNTWGAVAGTDTLVMRKAASGSMRLTGNMSAVNANIQVVSNSLGAVAGDILFISDCINADIFRATGVSSSAGTVTIAHANNINTSNNLSKAYGPDAEVLMFESVAYYVRNTGRTTPNGDAIRALYVQRKAGGTAETATAYELIEGVEDMQLEFGVDSGDDNLADSYQPASGSVDWGKVVSVRFSLLMQAVDGKLAGGGGQAINYNGSAVTADGRLRQKFGTVVAVRNRVP</sequence>
<dbReference type="SUPFAM" id="SSF54523">
    <property type="entry name" value="Pili subunits"/>
    <property type="match status" value="1"/>
</dbReference>
<accession>A0A1I5T0T7</accession>
<evidence type="ECO:0000256" key="1">
    <source>
        <dbReference type="SAM" id="Phobius"/>
    </source>
</evidence>
<dbReference type="InterPro" id="IPR012902">
    <property type="entry name" value="N_methyl_site"/>
</dbReference>
<reference evidence="3" key="1">
    <citation type="submission" date="2016-10" db="EMBL/GenBank/DDBJ databases">
        <authorList>
            <person name="Varghese N."/>
            <person name="Submissions S."/>
        </authorList>
    </citation>
    <scope>NUCLEOTIDE SEQUENCE [LARGE SCALE GENOMIC DNA]</scope>
    <source>
        <strain evidence="3">DSM 17834</strain>
    </source>
</reference>
<dbReference type="GO" id="GO:0043683">
    <property type="term" value="P:type IV pilus assembly"/>
    <property type="evidence" value="ECO:0007669"/>
    <property type="project" value="InterPro"/>
</dbReference>
<name>A0A1I5T0T7_9PSED</name>